<sequence>MNTPLRRGLLAVATALGLYVGLWAELLPRTFYTSFPGLGLHWIDVDGAYDEHLIRDVGSFYLAVSALSIVALLARTDGPGRLAGLAWGVFGVLHFGYHVTHPEGSAVDVAGTLASLAVSPLVGLLLVLPSRRLRVDGEATA</sequence>
<protein>
    <recommendedName>
        <fullName evidence="4">DUF4383 domain-containing protein</fullName>
    </recommendedName>
</protein>
<gene>
    <name evidence="2" type="ORF">C8E83_2183</name>
</gene>
<dbReference type="RefSeq" id="WP_245981593.1">
    <property type="nucleotide sequence ID" value="NZ_RBKS01000001.1"/>
</dbReference>
<keyword evidence="1" id="KW-1133">Transmembrane helix</keyword>
<keyword evidence="3" id="KW-1185">Reference proteome</keyword>
<evidence type="ECO:0000313" key="3">
    <source>
        <dbReference type="Proteomes" id="UP000280008"/>
    </source>
</evidence>
<evidence type="ECO:0008006" key="4">
    <source>
        <dbReference type="Google" id="ProtNLM"/>
    </source>
</evidence>
<dbReference type="EMBL" id="RBKS01000001">
    <property type="protein sequence ID" value="RKR75047.1"/>
    <property type="molecule type" value="Genomic_DNA"/>
</dbReference>
<proteinExistence type="predicted"/>
<evidence type="ECO:0000313" key="2">
    <source>
        <dbReference type="EMBL" id="RKR75047.1"/>
    </source>
</evidence>
<feature type="transmembrane region" description="Helical" evidence="1">
    <location>
        <begin position="58"/>
        <end position="75"/>
    </location>
</feature>
<dbReference type="AlphaFoldDB" id="A0A495IGB9"/>
<accession>A0A495IGB9</accession>
<organism evidence="2 3">
    <name type="scientific">Frondihabitans australicus</name>
    <dbReference type="NCBI Taxonomy" id="386892"/>
    <lineage>
        <taxon>Bacteria</taxon>
        <taxon>Bacillati</taxon>
        <taxon>Actinomycetota</taxon>
        <taxon>Actinomycetes</taxon>
        <taxon>Micrococcales</taxon>
        <taxon>Microbacteriaceae</taxon>
        <taxon>Frondihabitans</taxon>
    </lineage>
</organism>
<keyword evidence="1" id="KW-0472">Membrane</keyword>
<evidence type="ECO:0000256" key="1">
    <source>
        <dbReference type="SAM" id="Phobius"/>
    </source>
</evidence>
<keyword evidence="1" id="KW-0812">Transmembrane</keyword>
<dbReference type="Proteomes" id="UP000280008">
    <property type="component" value="Unassembled WGS sequence"/>
</dbReference>
<feature type="transmembrane region" description="Helical" evidence="1">
    <location>
        <begin position="106"/>
        <end position="128"/>
    </location>
</feature>
<feature type="transmembrane region" description="Helical" evidence="1">
    <location>
        <begin position="82"/>
        <end position="100"/>
    </location>
</feature>
<comment type="caution">
    <text evidence="2">The sequence shown here is derived from an EMBL/GenBank/DDBJ whole genome shotgun (WGS) entry which is preliminary data.</text>
</comment>
<reference evidence="2 3" key="1">
    <citation type="submission" date="2018-10" db="EMBL/GenBank/DDBJ databases">
        <title>Sequencing the genomes of 1000 actinobacteria strains.</title>
        <authorList>
            <person name="Klenk H.-P."/>
        </authorList>
    </citation>
    <scope>NUCLEOTIDE SEQUENCE [LARGE SCALE GENOMIC DNA]</scope>
    <source>
        <strain evidence="2 3">DSM 17894</strain>
    </source>
</reference>
<name>A0A495IGB9_9MICO</name>